<protein>
    <submittedName>
        <fullName evidence="1">Uncharacterized protein</fullName>
    </submittedName>
</protein>
<dbReference type="Proteomes" id="UP000619293">
    <property type="component" value="Unassembled WGS sequence"/>
</dbReference>
<reference evidence="1 2" key="1">
    <citation type="submission" date="2021-01" db="EMBL/GenBank/DDBJ databases">
        <title>Whole genome shotgun sequence of Catellatospora chokoriensis NBRC 107358.</title>
        <authorList>
            <person name="Komaki H."/>
            <person name="Tamura T."/>
        </authorList>
    </citation>
    <scope>NUCLEOTIDE SEQUENCE [LARGE SCALE GENOMIC DNA]</scope>
    <source>
        <strain evidence="1 2">NBRC 107358</strain>
    </source>
</reference>
<gene>
    <name evidence="1" type="ORF">Cch02nite_55880</name>
</gene>
<evidence type="ECO:0000313" key="2">
    <source>
        <dbReference type="Proteomes" id="UP000619293"/>
    </source>
</evidence>
<dbReference type="AlphaFoldDB" id="A0A8J3K139"/>
<comment type="caution">
    <text evidence="1">The sequence shown here is derived from an EMBL/GenBank/DDBJ whole genome shotgun (WGS) entry which is preliminary data.</text>
</comment>
<name>A0A8J3K139_9ACTN</name>
<accession>A0A8J3K139</accession>
<keyword evidence="2" id="KW-1185">Reference proteome</keyword>
<sequence>MAAVMGAATIQSPAEAVAGIQYVTSTSATDSSAAKTVVLYCPTGTVSIGGGAYLTGALGQATIRQITPTTVLGRNALVVIGAEDSNGYSGTWHITVTNVCIPTPAGFRYVRVTVSDPSLVWATAECAGQRIIGSGYTVSATAKAMATGIEIDVRNRAYLSVESSNVPGAVTPITGTVTAVCAGSGLPGMVQTSASTPQDSSNPQTVTVTCPAGTQIIHVGGDLWRVRGHSVIDDFRIIRPNMVAVTGYEDELGNPDVWAAEAYATCAT</sequence>
<dbReference type="EMBL" id="BONG01000041">
    <property type="protein sequence ID" value="GIF92144.1"/>
    <property type="molecule type" value="Genomic_DNA"/>
</dbReference>
<evidence type="ECO:0000313" key="1">
    <source>
        <dbReference type="EMBL" id="GIF92144.1"/>
    </source>
</evidence>
<proteinExistence type="predicted"/>
<organism evidence="1 2">
    <name type="scientific">Catellatospora chokoriensis</name>
    <dbReference type="NCBI Taxonomy" id="310353"/>
    <lineage>
        <taxon>Bacteria</taxon>
        <taxon>Bacillati</taxon>
        <taxon>Actinomycetota</taxon>
        <taxon>Actinomycetes</taxon>
        <taxon>Micromonosporales</taxon>
        <taxon>Micromonosporaceae</taxon>
        <taxon>Catellatospora</taxon>
    </lineage>
</organism>